<keyword evidence="1" id="KW-1133">Transmembrane helix</keyword>
<accession>A0A935JX78</accession>
<gene>
    <name evidence="2" type="ORF">IPJ38_06585</name>
</gene>
<dbReference type="Proteomes" id="UP000739411">
    <property type="component" value="Unassembled WGS sequence"/>
</dbReference>
<dbReference type="AlphaFoldDB" id="A0A935JX78"/>
<name>A0A935JX78_9RHOO</name>
<evidence type="ECO:0000256" key="1">
    <source>
        <dbReference type="SAM" id="Phobius"/>
    </source>
</evidence>
<feature type="transmembrane region" description="Helical" evidence="1">
    <location>
        <begin position="44"/>
        <end position="62"/>
    </location>
</feature>
<keyword evidence="1" id="KW-0472">Membrane</keyword>
<reference evidence="2 3" key="1">
    <citation type="submission" date="2020-10" db="EMBL/GenBank/DDBJ databases">
        <title>Connecting structure to function with the recovery of over 1000 high-quality activated sludge metagenome-assembled genomes encoding full-length rRNA genes using long-read sequencing.</title>
        <authorList>
            <person name="Singleton C.M."/>
            <person name="Petriglieri F."/>
            <person name="Kristensen J.M."/>
            <person name="Kirkegaard R.H."/>
            <person name="Michaelsen T.Y."/>
            <person name="Andersen M.H."/>
            <person name="Karst S.M."/>
            <person name="Dueholm M.S."/>
            <person name="Nielsen P.H."/>
            <person name="Albertsen M."/>
        </authorList>
    </citation>
    <scope>NUCLEOTIDE SEQUENCE [LARGE SCALE GENOMIC DNA]</scope>
    <source>
        <strain evidence="2">EsbW_18-Q3-R4-48_BATAC.463</strain>
    </source>
</reference>
<proteinExistence type="predicted"/>
<comment type="caution">
    <text evidence="2">The sequence shown here is derived from an EMBL/GenBank/DDBJ whole genome shotgun (WGS) entry which is preliminary data.</text>
</comment>
<protein>
    <submittedName>
        <fullName evidence="2">Uncharacterized protein</fullName>
    </submittedName>
</protein>
<keyword evidence="1" id="KW-0812">Transmembrane</keyword>
<sequence length="166" mass="18650">MIALQSKFWIFAMNSSVALSKSAQFKRSSAGERNEDQSWVHRFWMLLGAFGLICAGAIYFYMDSQESEADEEVYVSVKVTTTIGLDQLVVCKLSLLVDPVQEKGLQKRQKMLEAVVSSSLSDSYQQDKAPRLADVRDALYVAINRKLPRKLQIQDVLIQELLVGIG</sequence>
<organism evidence="2 3">
    <name type="scientific">Candidatus Dechloromonas phosphorivorans</name>
    <dbReference type="NCBI Taxonomy" id="2899244"/>
    <lineage>
        <taxon>Bacteria</taxon>
        <taxon>Pseudomonadati</taxon>
        <taxon>Pseudomonadota</taxon>
        <taxon>Betaproteobacteria</taxon>
        <taxon>Rhodocyclales</taxon>
        <taxon>Azonexaceae</taxon>
        <taxon>Dechloromonas</taxon>
    </lineage>
</organism>
<dbReference type="EMBL" id="JADJMS010000013">
    <property type="protein sequence ID" value="MBK7414820.1"/>
    <property type="molecule type" value="Genomic_DNA"/>
</dbReference>
<evidence type="ECO:0000313" key="2">
    <source>
        <dbReference type="EMBL" id="MBK7414820.1"/>
    </source>
</evidence>
<evidence type="ECO:0000313" key="3">
    <source>
        <dbReference type="Proteomes" id="UP000739411"/>
    </source>
</evidence>